<dbReference type="Proteomes" id="UP001054889">
    <property type="component" value="Unassembled WGS sequence"/>
</dbReference>
<dbReference type="GO" id="GO:0004620">
    <property type="term" value="F:phospholipase activity"/>
    <property type="evidence" value="ECO:0007669"/>
    <property type="project" value="TreeGrafter"/>
</dbReference>
<dbReference type="InterPro" id="IPR058055">
    <property type="entry name" value="PA-PLA1"/>
</dbReference>
<feature type="region of interest" description="Disordered" evidence="1">
    <location>
        <begin position="78"/>
        <end position="99"/>
    </location>
</feature>
<dbReference type="AlphaFoldDB" id="A0AAV5FYC2"/>
<reference evidence="3" key="1">
    <citation type="journal article" date="2018" name="DNA Res.">
        <title>Multiple hybrid de novo genome assembly of finger millet, an orphan allotetraploid crop.</title>
        <authorList>
            <person name="Hatakeyama M."/>
            <person name="Aluri S."/>
            <person name="Balachadran M.T."/>
            <person name="Sivarajan S.R."/>
            <person name="Patrignani A."/>
            <person name="Gruter S."/>
            <person name="Poveda L."/>
            <person name="Shimizu-Inatsugi R."/>
            <person name="Baeten J."/>
            <person name="Francoijs K.J."/>
            <person name="Nataraja K.N."/>
            <person name="Reddy Y.A.N."/>
            <person name="Phadnis S."/>
            <person name="Ravikumar R.L."/>
            <person name="Schlapbach R."/>
            <person name="Sreeman S.M."/>
            <person name="Shimizu K.K."/>
        </authorList>
    </citation>
    <scope>NUCLEOTIDE SEQUENCE</scope>
</reference>
<evidence type="ECO:0000313" key="3">
    <source>
        <dbReference type="EMBL" id="GJN39873.1"/>
    </source>
</evidence>
<feature type="domain" description="DDHD" evidence="2">
    <location>
        <begin position="787"/>
        <end position="947"/>
    </location>
</feature>
<dbReference type="GO" id="GO:0005737">
    <property type="term" value="C:cytoplasm"/>
    <property type="evidence" value="ECO:0007669"/>
    <property type="project" value="TreeGrafter"/>
</dbReference>
<reference evidence="3" key="2">
    <citation type="submission" date="2021-12" db="EMBL/GenBank/DDBJ databases">
        <title>Resequencing data analysis of finger millet.</title>
        <authorList>
            <person name="Hatakeyama M."/>
            <person name="Aluri S."/>
            <person name="Balachadran M.T."/>
            <person name="Sivarajan S.R."/>
            <person name="Poveda L."/>
            <person name="Shimizu-Inatsugi R."/>
            <person name="Schlapbach R."/>
            <person name="Sreeman S.M."/>
            <person name="Shimizu K.K."/>
        </authorList>
    </citation>
    <scope>NUCLEOTIDE SEQUENCE</scope>
</reference>
<protein>
    <recommendedName>
        <fullName evidence="2">DDHD domain-containing protein</fullName>
    </recommendedName>
</protein>
<feature type="region of interest" description="Disordered" evidence="1">
    <location>
        <begin position="1"/>
        <end position="33"/>
    </location>
</feature>
<feature type="compositionally biased region" description="Polar residues" evidence="1">
    <location>
        <begin position="13"/>
        <end position="33"/>
    </location>
</feature>
<evidence type="ECO:0000259" key="2">
    <source>
        <dbReference type="PROSITE" id="PS51043"/>
    </source>
</evidence>
<feature type="region of interest" description="Disordered" evidence="1">
    <location>
        <begin position="556"/>
        <end position="582"/>
    </location>
</feature>
<dbReference type="SMART" id="SM01127">
    <property type="entry name" value="DDHD"/>
    <property type="match status" value="2"/>
</dbReference>
<gene>
    <name evidence="3" type="primary">gb29021</name>
    <name evidence="3" type="ORF">PR202_gb29021</name>
</gene>
<comment type="caution">
    <text evidence="3">The sequence shown here is derived from an EMBL/GenBank/DDBJ whole genome shotgun (WGS) entry which is preliminary data.</text>
</comment>
<dbReference type="EMBL" id="BQKI01000098">
    <property type="protein sequence ID" value="GJN39873.1"/>
    <property type="molecule type" value="Genomic_DNA"/>
</dbReference>
<proteinExistence type="predicted"/>
<dbReference type="InterPro" id="IPR004177">
    <property type="entry name" value="DDHD_dom"/>
</dbReference>
<sequence length="1009" mass="114191">MASSDGGPADAPASTSYAAESASPDSLQNTPSNIARLEDAIENCAARRKYLARTKSPSDGEDVRWYFCKLPFGDRGAHPTSSDLTVQSPRLPSPSLPPPAAERVLSLDVSVSADVTETEKLVVADNRLATDMESSKVLSSSVPRTEIVGKGDYFRFSMRDCLALEASFLEREEELLAYWREYAQCSDGPRGSLVKGDDDSDSEDLYKMEEERVGVPVKGGLYEVDLMRRHCFPVYWNGENRRVLRGHWFARKGGVDWIPLREDVSEQLELAYNCQVWHRRKFQPSGLFAARVDLQGSTPDLHALFTGEDDTWEAWLVFDTGPKLGSNTIKLRRGFSSSESAKPSQDELRQQKEEEMDDYCSQVPVRHLVFMVHGIGQRLEKANLVDDVVDFRRWRKSLKLKGEHTVEKITLDGVKGLRVALGATVHDVLYYMSPIYCQHIIDSVSNQLNKLYMKFLKRNPGYSGKEVFYLMIYFVIKTSLSAPFPREYLNMEVTSDEGPTLKSPNAPDVQDTSTREHNTSTPGHFCAGNVDGIADEGNRSDPSHTDDIHASCMLENAPDNDKTPASPVAVDEEQKEVKSKDEGHQITYTKEGAMTSERTKDAYVSSISRSVEEAHEQVDTFFAVGSPLGVFLSLRNVRIGIGGLLYRIEPLVCEDYINKRPVIVPYHRGGKRIHVGVQEFTEDVAARSRAIGRQLKSLKVKAVAALLALSRNDAEDFSKVLWVDFCRNYWRDHDTALFILKHLYRDIPEEPPADETERVHIRPFFVRDPIAEDTPLTFSDNSLVREFSRKVDTFFAVGSPLGVFLSLRNVRIGIGMGQDYWQDENIIEEMPCCRQMFNIFHPFDPVAYRIEPLVCEDYINKRPVIVPYHRGGKRIHVGVQEFTEDVAARSRAIGRQLKSLKVKAVAALLALSRNDAEEDSENTEEKGRSNYWRDHDTALFILKHLYRDIPEEPPADETERVHIRPFFVRDPIAEDTPLTFSDNSLVREFSRKVRTYSRKVENDANCEAS</sequence>
<dbReference type="GO" id="GO:0046872">
    <property type="term" value="F:metal ion binding"/>
    <property type="evidence" value="ECO:0007669"/>
    <property type="project" value="InterPro"/>
</dbReference>
<keyword evidence="4" id="KW-1185">Reference proteome</keyword>
<evidence type="ECO:0000256" key="1">
    <source>
        <dbReference type="SAM" id="MobiDB-lite"/>
    </source>
</evidence>
<feature type="region of interest" description="Disordered" evidence="1">
    <location>
        <begin position="495"/>
        <end position="526"/>
    </location>
</feature>
<name>A0AAV5FYC2_ELECO</name>
<accession>A0AAV5FYC2</accession>
<dbReference type="Pfam" id="PF02862">
    <property type="entry name" value="DDHD"/>
    <property type="match status" value="1"/>
</dbReference>
<organism evidence="3 4">
    <name type="scientific">Eleusine coracana subsp. coracana</name>
    <dbReference type="NCBI Taxonomy" id="191504"/>
    <lineage>
        <taxon>Eukaryota</taxon>
        <taxon>Viridiplantae</taxon>
        <taxon>Streptophyta</taxon>
        <taxon>Embryophyta</taxon>
        <taxon>Tracheophyta</taxon>
        <taxon>Spermatophyta</taxon>
        <taxon>Magnoliopsida</taxon>
        <taxon>Liliopsida</taxon>
        <taxon>Poales</taxon>
        <taxon>Poaceae</taxon>
        <taxon>PACMAD clade</taxon>
        <taxon>Chloridoideae</taxon>
        <taxon>Cynodonteae</taxon>
        <taxon>Eleusininae</taxon>
        <taxon>Eleusine</taxon>
    </lineage>
</organism>
<dbReference type="PROSITE" id="PS51043">
    <property type="entry name" value="DDHD"/>
    <property type="match status" value="1"/>
</dbReference>
<dbReference type="PANTHER" id="PTHR23509">
    <property type="entry name" value="PA-PL1 PHOSPHOLIPASE FAMILY"/>
    <property type="match status" value="1"/>
</dbReference>
<evidence type="ECO:0000313" key="4">
    <source>
        <dbReference type="Proteomes" id="UP001054889"/>
    </source>
</evidence>
<dbReference type="PANTHER" id="PTHR23509:SF10">
    <property type="entry name" value="LD21067P"/>
    <property type="match status" value="1"/>
</dbReference>